<evidence type="ECO:0000259" key="2">
    <source>
        <dbReference type="Pfam" id="PF00975"/>
    </source>
</evidence>
<evidence type="ECO:0000313" key="3">
    <source>
        <dbReference type="EMBL" id="QDL34102.1"/>
    </source>
</evidence>
<dbReference type="InterPro" id="IPR001031">
    <property type="entry name" value="Thioesterase"/>
</dbReference>
<dbReference type="InterPro" id="IPR029058">
    <property type="entry name" value="AB_hydrolase_fold"/>
</dbReference>
<comment type="similarity">
    <text evidence="1">Belongs to the thioesterase family.</text>
</comment>
<dbReference type="InterPro" id="IPR012223">
    <property type="entry name" value="TEII"/>
</dbReference>
<dbReference type="RefSeq" id="WP_142816020.1">
    <property type="nucleotide sequence ID" value="NZ_CP033893.1"/>
</dbReference>
<dbReference type="Proteomes" id="UP000317572">
    <property type="component" value="Chromosome"/>
</dbReference>
<sequence length="256" mass="28108">MHNIPFRGAERCLKALTPTRQGKLRLICFPHAGGSAGTFRAWSSLLCSDIELFAMQYPGREDRADEAPACQHRGLVAELQQALAPLQDKPCVFFGHSLGGRLALATALSARLPPIGLIVSACSTPYAAKHGHLLRLTRSALIETLHESGQTTAITDENADLLDAYLPLIRADLLLASQLIFPRETHLPIPLAVFYGEDDLWVDRQDLADWRLLAGGEVHERRFPGRHLFLNEQRNAVIDALHTLLAGPLSAPPTPR</sequence>
<evidence type="ECO:0000313" key="4">
    <source>
        <dbReference type="Proteomes" id="UP000317572"/>
    </source>
</evidence>
<gene>
    <name evidence="3" type="ORF">EGO53_20890</name>
</gene>
<evidence type="ECO:0000256" key="1">
    <source>
        <dbReference type="ARBA" id="ARBA00007169"/>
    </source>
</evidence>
<organism evidence="3 4">
    <name type="scientific">Serratia liquefaciens</name>
    <dbReference type="NCBI Taxonomy" id="614"/>
    <lineage>
        <taxon>Bacteria</taxon>
        <taxon>Pseudomonadati</taxon>
        <taxon>Pseudomonadota</taxon>
        <taxon>Gammaproteobacteria</taxon>
        <taxon>Enterobacterales</taxon>
        <taxon>Yersiniaceae</taxon>
        <taxon>Serratia</taxon>
    </lineage>
</organism>
<dbReference type="Gene3D" id="3.40.50.1820">
    <property type="entry name" value="alpha/beta hydrolase"/>
    <property type="match status" value="1"/>
</dbReference>
<dbReference type="Pfam" id="PF00975">
    <property type="entry name" value="Thioesterase"/>
    <property type="match status" value="1"/>
</dbReference>
<dbReference type="PANTHER" id="PTHR11487">
    <property type="entry name" value="THIOESTERASE"/>
    <property type="match status" value="1"/>
</dbReference>
<reference evidence="3 4" key="1">
    <citation type="submission" date="2018-11" db="EMBL/GenBank/DDBJ databases">
        <title>The first complete genome of Serratia liquefaciens isolated from metalophyte plant revel distinctness adaptive mechanisms in an extreme habitat.</title>
        <authorList>
            <person name="Caneschi W.L."/>
            <person name="Sanchez A.B."/>
            <person name="Felestrino E.B."/>
            <person name="Assis R.A.B."/>
            <person name="Lemes C.G.C."/>
            <person name="Cordeiro I.F."/>
            <person name="Fonseca N.P."/>
            <person name="Villa M."/>
            <person name="Vieira I.T."/>
            <person name="Moraes L.A."/>
            <person name="Kamino L.H.Y."/>
            <person name="do Carmo F."/>
            <person name="Garcia C.M."/>
            <person name="Almeida N.F."/>
            <person name="Silva R.S."/>
            <person name="Ferro J.A."/>
            <person name="Ferro M.I.T."/>
            <person name="Varani A.M."/>
            <person name="Ferreira R.M."/>
            <person name="dos Santos V.L."/>
            <person name="Silva U.C."/>
            <person name="Setubal J.C."/>
            <person name="Moreira L.M."/>
        </authorList>
    </citation>
    <scope>NUCLEOTIDE SEQUENCE [LARGE SCALE GENOMIC DNA]</scope>
    <source>
        <strain evidence="3 4">FG3</strain>
    </source>
</reference>
<dbReference type="PANTHER" id="PTHR11487:SF0">
    <property type="entry name" value="S-ACYL FATTY ACID SYNTHASE THIOESTERASE, MEDIUM CHAIN"/>
    <property type="match status" value="1"/>
</dbReference>
<proteinExistence type="inferred from homology"/>
<dbReference type="AlphaFoldDB" id="A0A515D107"/>
<accession>A0A515D107</accession>
<dbReference type="SUPFAM" id="SSF53474">
    <property type="entry name" value="alpha/beta-Hydrolases"/>
    <property type="match status" value="1"/>
</dbReference>
<dbReference type="EMBL" id="CP033893">
    <property type="protein sequence ID" value="QDL34102.1"/>
    <property type="molecule type" value="Genomic_DNA"/>
</dbReference>
<dbReference type="GO" id="GO:0008610">
    <property type="term" value="P:lipid biosynthetic process"/>
    <property type="evidence" value="ECO:0007669"/>
    <property type="project" value="TreeGrafter"/>
</dbReference>
<feature type="domain" description="Thioesterase" evidence="2">
    <location>
        <begin position="25"/>
        <end position="243"/>
    </location>
</feature>
<protein>
    <submittedName>
        <fullName evidence="3">Thioesterase</fullName>
    </submittedName>
</protein>
<name>A0A515D107_SERLI</name>